<dbReference type="PANTHER" id="PTHR32309:SF13">
    <property type="entry name" value="FERRIC ENTEROBACTIN TRANSPORT PROTEIN FEPE"/>
    <property type="match status" value="1"/>
</dbReference>
<keyword evidence="2" id="KW-1003">Cell membrane</keyword>
<keyword evidence="3 7" id="KW-0812">Transmembrane</keyword>
<keyword evidence="4 7" id="KW-1133">Transmembrane helix</keyword>
<dbReference type="Pfam" id="PF02706">
    <property type="entry name" value="Wzz"/>
    <property type="match status" value="1"/>
</dbReference>
<dbReference type="InterPro" id="IPR003856">
    <property type="entry name" value="LPS_length_determ_N"/>
</dbReference>
<evidence type="ECO:0000313" key="10">
    <source>
        <dbReference type="EMBL" id="GEP10692.1"/>
    </source>
</evidence>
<keyword evidence="11" id="KW-1185">Reference proteome</keyword>
<organism evidence="10 11">
    <name type="scientific">Methylobacterium gnaphalii</name>
    <dbReference type="NCBI Taxonomy" id="1010610"/>
    <lineage>
        <taxon>Bacteria</taxon>
        <taxon>Pseudomonadati</taxon>
        <taxon>Pseudomonadota</taxon>
        <taxon>Alphaproteobacteria</taxon>
        <taxon>Hyphomicrobiales</taxon>
        <taxon>Methylobacteriaceae</taxon>
        <taxon>Methylobacterium</taxon>
    </lineage>
</organism>
<dbReference type="AlphaFoldDB" id="A0A512JLB4"/>
<feature type="transmembrane region" description="Helical" evidence="7">
    <location>
        <begin position="455"/>
        <end position="473"/>
    </location>
</feature>
<dbReference type="Proteomes" id="UP000321750">
    <property type="component" value="Unassembled WGS sequence"/>
</dbReference>
<dbReference type="EMBL" id="BJZV01000013">
    <property type="protein sequence ID" value="GEP10692.1"/>
    <property type="molecule type" value="Genomic_DNA"/>
</dbReference>
<dbReference type="PANTHER" id="PTHR32309">
    <property type="entry name" value="TYROSINE-PROTEIN KINASE"/>
    <property type="match status" value="1"/>
</dbReference>
<dbReference type="OrthoDB" id="230260at2"/>
<feature type="coiled-coil region" evidence="6">
    <location>
        <begin position="392"/>
        <end position="419"/>
    </location>
</feature>
<dbReference type="InterPro" id="IPR032807">
    <property type="entry name" value="GNVR"/>
</dbReference>
<name>A0A512JLB4_9HYPH</name>
<evidence type="ECO:0000259" key="9">
    <source>
        <dbReference type="Pfam" id="PF13807"/>
    </source>
</evidence>
<dbReference type="GO" id="GO:0004713">
    <property type="term" value="F:protein tyrosine kinase activity"/>
    <property type="evidence" value="ECO:0007669"/>
    <property type="project" value="TreeGrafter"/>
</dbReference>
<gene>
    <name evidence="10" type="ORF">MGN01_25370</name>
</gene>
<feature type="domain" description="Tyrosine-protein kinase G-rich" evidence="9">
    <location>
        <begin position="401"/>
        <end position="473"/>
    </location>
</feature>
<evidence type="ECO:0000313" key="11">
    <source>
        <dbReference type="Proteomes" id="UP000321750"/>
    </source>
</evidence>
<proteinExistence type="predicted"/>
<feature type="coiled-coil region" evidence="6">
    <location>
        <begin position="215"/>
        <end position="331"/>
    </location>
</feature>
<sequence length="522" mass="55528">MLVYDDVDPHNSAALQRRRGQGEATAPRGPSVRYVLTLLRRRALLIVGFALVGAVLAFAVGKVVTPRYTAGAQLYIDPRDLRLLDKELTAAGQDSGGFLTIVESQAQVITSSNVLGRVVDALDLTHDPEFGGAGASPGLFGLLPRAFAPAQPAAADPAAQFSAALDALSKRIAVRRTGRTFIVDVEATSRDADKAARLANAVVDSYLAEEAGNRAEAANRASASLSARLVELREDVNRAESRVQTYKAENGLVGTRDTLVTDQQLTQLNAQLAGARVRAADAQARVDQVQRMQAAGIDAGATEDALASQAITALRNQYAELSRKQAELAHDLGPRHPQVTSIASQVQLSRRLIDQEIARYGQAAKTDLARALATVASLERSFDAAKGKTVGLAQASIRLRELEREAEASRAVYEAFLVRARETGQQARLDVGNARIITQAVKPLTRSYPPPARTLALLGLAAGLLLGIALALAEDWLKAEMRASRDAGEGTLDAISAARRRRTNAVAIVGSERMPATVGGYL</sequence>
<evidence type="ECO:0008006" key="12">
    <source>
        <dbReference type="Google" id="ProtNLM"/>
    </source>
</evidence>
<keyword evidence="6" id="KW-0175">Coiled coil</keyword>
<evidence type="ECO:0000259" key="8">
    <source>
        <dbReference type="Pfam" id="PF02706"/>
    </source>
</evidence>
<evidence type="ECO:0000256" key="2">
    <source>
        <dbReference type="ARBA" id="ARBA00022475"/>
    </source>
</evidence>
<protein>
    <recommendedName>
        <fullName evidence="12">Polysaccharide chain length determinant N-terminal domain-containing protein</fullName>
    </recommendedName>
</protein>
<dbReference type="GO" id="GO:0005886">
    <property type="term" value="C:plasma membrane"/>
    <property type="evidence" value="ECO:0007669"/>
    <property type="project" value="UniProtKB-SubCell"/>
</dbReference>
<evidence type="ECO:0000256" key="6">
    <source>
        <dbReference type="SAM" id="Coils"/>
    </source>
</evidence>
<dbReference type="Pfam" id="PF13807">
    <property type="entry name" value="GNVR"/>
    <property type="match status" value="1"/>
</dbReference>
<comment type="subcellular location">
    <subcellularLocation>
        <location evidence="1">Cell membrane</location>
        <topology evidence="1">Multi-pass membrane protein</topology>
    </subcellularLocation>
</comment>
<reference evidence="10 11" key="1">
    <citation type="submission" date="2019-07" db="EMBL/GenBank/DDBJ databases">
        <title>Whole genome shotgun sequence of Methylobacterium gnaphalii NBRC 107716.</title>
        <authorList>
            <person name="Hosoyama A."/>
            <person name="Uohara A."/>
            <person name="Ohji S."/>
            <person name="Ichikawa N."/>
        </authorList>
    </citation>
    <scope>NUCLEOTIDE SEQUENCE [LARGE SCALE GENOMIC DNA]</scope>
    <source>
        <strain evidence="10 11">NBRC 107716</strain>
    </source>
</reference>
<evidence type="ECO:0000256" key="4">
    <source>
        <dbReference type="ARBA" id="ARBA00022989"/>
    </source>
</evidence>
<keyword evidence="5 7" id="KW-0472">Membrane</keyword>
<dbReference type="RefSeq" id="WP_147046960.1">
    <property type="nucleotide sequence ID" value="NZ_BJZV01000013.1"/>
</dbReference>
<comment type="caution">
    <text evidence="10">The sequence shown here is derived from an EMBL/GenBank/DDBJ whole genome shotgun (WGS) entry which is preliminary data.</text>
</comment>
<accession>A0A512JLB4</accession>
<feature type="transmembrane region" description="Helical" evidence="7">
    <location>
        <begin position="43"/>
        <end position="61"/>
    </location>
</feature>
<dbReference type="InterPro" id="IPR050445">
    <property type="entry name" value="Bact_polysacc_biosynth/exp"/>
</dbReference>
<evidence type="ECO:0000256" key="3">
    <source>
        <dbReference type="ARBA" id="ARBA00022692"/>
    </source>
</evidence>
<evidence type="ECO:0000256" key="1">
    <source>
        <dbReference type="ARBA" id="ARBA00004651"/>
    </source>
</evidence>
<feature type="domain" description="Polysaccharide chain length determinant N-terminal" evidence="8">
    <location>
        <begin position="36"/>
        <end position="122"/>
    </location>
</feature>
<evidence type="ECO:0000256" key="5">
    <source>
        <dbReference type="ARBA" id="ARBA00023136"/>
    </source>
</evidence>
<evidence type="ECO:0000256" key="7">
    <source>
        <dbReference type="SAM" id="Phobius"/>
    </source>
</evidence>